<proteinExistence type="predicted"/>
<dbReference type="PANTHER" id="PTHR37308:SF1">
    <property type="entry name" value="POLYPRENYL-PHOSPHATE TRANSPORTER"/>
    <property type="match status" value="1"/>
</dbReference>
<evidence type="ECO:0000313" key="2">
    <source>
        <dbReference type="EMBL" id="SDW77985.1"/>
    </source>
</evidence>
<dbReference type="Proteomes" id="UP000199488">
    <property type="component" value="Unassembled WGS sequence"/>
</dbReference>
<dbReference type="Pfam" id="PF04018">
    <property type="entry name" value="VCA0040-like"/>
    <property type="match status" value="1"/>
</dbReference>
<accession>A0A1H2WBS8</accession>
<evidence type="ECO:0000313" key="3">
    <source>
        <dbReference type="Proteomes" id="UP000199488"/>
    </source>
</evidence>
<feature type="transmembrane region" description="Helical" evidence="1">
    <location>
        <begin position="55"/>
        <end position="76"/>
    </location>
</feature>
<sequence length="277" mass="30044">MYMIEWKNILRGMAMGASDVIPGVSGGTLALILGIYYRLLSAISLLFSRQWKQQLGFLIPLGLGMGTAILSLAHLLEWLLAEHPQPTFFFFFGLILGTIPFILYKVNYKTNFKKHHYAILLIAAVIVLLSGLFQGDEEAAVIATGSAGSFATLFFSGWLASTAMILPGISGSFVLVIIGVYQTVINALTELNLPVLFTFGVGVLVGISIMSKLLRYLLRAHTVGTYAVITGLLLGSLYVIFPGLNDGVIAFIISLVMFATGLFLALFLGRIDRTRAV</sequence>
<dbReference type="EMBL" id="FNNC01000005">
    <property type="protein sequence ID" value="SDW77985.1"/>
    <property type="molecule type" value="Genomic_DNA"/>
</dbReference>
<evidence type="ECO:0000256" key="1">
    <source>
        <dbReference type="SAM" id="Phobius"/>
    </source>
</evidence>
<dbReference type="AlphaFoldDB" id="A0A1H2WBS8"/>
<feature type="transmembrane region" description="Helical" evidence="1">
    <location>
        <begin position="165"/>
        <end position="185"/>
    </location>
</feature>
<feature type="transmembrane region" description="Helical" evidence="1">
    <location>
        <begin position="139"/>
        <end position="158"/>
    </location>
</feature>
<feature type="transmembrane region" description="Helical" evidence="1">
    <location>
        <begin position="223"/>
        <end position="241"/>
    </location>
</feature>
<protein>
    <submittedName>
        <fullName evidence="2">Putative membrane protein</fullName>
    </submittedName>
</protein>
<keyword evidence="1" id="KW-0472">Membrane</keyword>
<keyword evidence="1" id="KW-0812">Transmembrane</keyword>
<feature type="transmembrane region" description="Helical" evidence="1">
    <location>
        <begin position="191"/>
        <end position="211"/>
    </location>
</feature>
<dbReference type="STRING" id="1122204.SAMN05421781_2354"/>
<name>A0A1H2WBS8_9BACI</name>
<feature type="transmembrane region" description="Helical" evidence="1">
    <location>
        <begin position="20"/>
        <end position="43"/>
    </location>
</feature>
<feature type="transmembrane region" description="Helical" evidence="1">
    <location>
        <begin position="116"/>
        <end position="133"/>
    </location>
</feature>
<feature type="transmembrane region" description="Helical" evidence="1">
    <location>
        <begin position="88"/>
        <end position="104"/>
    </location>
</feature>
<organism evidence="2 3">
    <name type="scientific">Marinococcus luteus</name>
    <dbReference type="NCBI Taxonomy" id="1122204"/>
    <lineage>
        <taxon>Bacteria</taxon>
        <taxon>Bacillati</taxon>
        <taxon>Bacillota</taxon>
        <taxon>Bacilli</taxon>
        <taxon>Bacillales</taxon>
        <taxon>Bacillaceae</taxon>
        <taxon>Marinococcus</taxon>
    </lineage>
</organism>
<reference evidence="2 3" key="1">
    <citation type="submission" date="2016-10" db="EMBL/GenBank/DDBJ databases">
        <authorList>
            <person name="de Groot N.N."/>
        </authorList>
    </citation>
    <scope>NUCLEOTIDE SEQUENCE [LARGE SCALE GENOMIC DNA]</scope>
    <source>
        <strain evidence="2 3">DSM 23126</strain>
    </source>
</reference>
<keyword evidence="3" id="KW-1185">Reference proteome</keyword>
<gene>
    <name evidence="2" type="ORF">SAMN05421781_2354</name>
</gene>
<keyword evidence="1" id="KW-1133">Transmembrane helix</keyword>
<dbReference type="PANTHER" id="PTHR37308">
    <property type="entry name" value="INTEGRAL MEMBRANE PROTEIN"/>
    <property type="match status" value="1"/>
</dbReference>
<feature type="transmembrane region" description="Helical" evidence="1">
    <location>
        <begin position="247"/>
        <end position="268"/>
    </location>
</feature>
<dbReference type="InterPro" id="IPR007163">
    <property type="entry name" value="VCA0040-like"/>
</dbReference>